<accession>A0A285R0V9</accession>
<gene>
    <name evidence="2" type="ORF">SAMN06297144_2881</name>
</gene>
<organism evidence="2 3">
    <name type="scientific">Sphingomonas guangdongensis</name>
    <dbReference type="NCBI Taxonomy" id="1141890"/>
    <lineage>
        <taxon>Bacteria</taxon>
        <taxon>Pseudomonadati</taxon>
        <taxon>Pseudomonadota</taxon>
        <taxon>Alphaproteobacteria</taxon>
        <taxon>Sphingomonadales</taxon>
        <taxon>Sphingomonadaceae</taxon>
        <taxon>Sphingomonas</taxon>
    </lineage>
</organism>
<feature type="transmembrane region" description="Helical" evidence="1">
    <location>
        <begin position="7"/>
        <end position="28"/>
    </location>
</feature>
<feature type="transmembrane region" description="Helical" evidence="1">
    <location>
        <begin position="34"/>
        <end position="54"/>
    </location>
</feature>
<dbReference type="EMBL" id="OBMI01000003">
    <property type="protein sequence ID" value="SOB87745.1"/>
    <property type="molecule type" value="Genomic_DNA"/>
</dbReference>
<keyword evidence="1" id="KW-1133">Transmembrane helix</keyword>
<sequence>MPQSIKAILSVAALVLILVGLGFVISRIMPDGRVLAFTWRELVAVILVSIAIVWSRQWRRRLRR</sequence>
<protein>
    <submittedName>
        <fullName evidence="2">Uncharacterized protein</fullName>
    </submittedName>
</protein>
<evidence type="ECO:0000256" key="1">
    <source>
        <dbReference type="SAM" id="Phobius"/>
    </source>
</evidence>
<evidence type="ECO:0000313" key="2">
    <source>
        <dbReference type="EMBL" id="SOB87745.1"/>
    </source>
</evidence>
<keyword evidence="3" id="KW-1185">Reference proteome</keyword>
<keyword evidence="1" id="KW-0472">Membrane</keyword>
<name>A0A285R0V9_9SPHN</name>
<dbReference type="RefSeq" id="WP_097064698.1">
    <property type="nucleotide sequence ID" value="NZ_OBMI01000003.1"/>
</dbReference>
<keyword evidence="1" id="KW-0812">Transmembrane</keyword>
<dbReference type="AlphaFoldDB" id="A0A285R0V9"/>
<evidence type="ECO:0000313" key="3">
    <source>
        <dbReference type="Proteomes" id="UP000219494"/>
    </source>
</evidence>
<reference evidence="2 3" key="1">
    <citation type="submission" date="2017-07" db="EMBL/GenBank/DDBJ databases">
        <authorList>
            <person name="Sun Z.S."/>
            <person name="Albrecht U."/>
            <person name="Echele G."/>
            <person name="Lee C.C."/>
        </authorList>
    </citation>
    <scope>NUCLEOTIDE SEQUENCE [LARGE SCALE GENOMIC DNA]</scope>
    <source>
        <strain evidence="2 3">CGMCC 1.12672</strain>
    </source>
</reference>
<proteinExistence type="predicted"/>
<dbReference type="Proteomes" id="UP000219494">
    <property type="component" value="Unassembled WGS sequence"/>
</dbReference>